<comment type="caution">
    <text evidence="2">The sequence shown here is derived from an EMBL/GenBank/DDBJ whole genome shotgun (WGS) entry which is preliminary data.</text>
</comment>
<name>A0ABN0R2U9_MYCUL</name>
<sequence length="86" mass="8172">MAAGSAGAGRSEATRASRAGRAGQQPGGAAVAAGPAGEAGRARSAGPAIADQYSAVATARVGSRGPLAPLPINGRFSSAWVGRSPS</sequence>
<keyword evidence="3" id="KW-1185">Reference proteome</keyword>
<evidence type="ECO:0000313" key="2">
    <source>
        <dbReference type="EMBL" id="EUA91261.1"/>
    </source>
</evidence>
<evidence type="ECO:0000256" key="1">
    <source>
        <dbReference type="SAM" id="MobiDB-lite"/>
    </source>
</evidence>
<dbReference type="Proteomes" id="UP000020681">
    <property type="component" value="Unassembled WGS sequence"/>
</dbReference>
<protein>
    <submittedName>
        <fullName evidence="2">Uncharacterized protein</fullName>
    </submittedName>
</protein>
<feature type="region of interest" description="Disordered" evidence="1">
    <location>
        <begin position="63"/>
        <end position="86"/>
    </location>
</feature>
<evidence type="ECO:0000313" key="3">
    <source>
        <dbReference type="Proteomes" id="UP000020681"/>
    </source>
</evidence>
<dbReference type="EMBL" id="JAOL01000092">
    <property type="protein sequence ID" value="EUA91261.1"/>
    <property type="molecule type" value="Genomic_DNA"/>
</dbReference>
<proteinExistence type="predicted"/>
<feature type="region of interest" description="Disordered" evidence="1">
    <location>
        <begin position="1"/>
        <end position="46"/>
    </location>
</feature>
<organism evidence="2 3">
    <name type="scientific">Mycobacterium ulcerans str. Harvey</name>
    <dbReference type="NCBI Taxonomy" id="1299332"/>
    <lineage>
        <taxon>Bacteria</taxon>
        <taxon>Bacillati</taxon>
        <taxon>Actinomycetota</taxon>
        <taxon>Actinomycetes</taxon>
        <taxon>Mycobacteriales</taxon>
        <taxon>Mycobacteriaceae</taxon>
        <taxon>Mycobacterium</taxon>
        <taxon>Mycobacterium ulcerans group</taxon>
    </lineage>
</organism>
<reference evidence="2 3" key="1">
    <citation type="submission" date="2014-01" db="EMBL/GenBank/DDBJ databases">
        <authorList>
            <person name="Dobos K."/>
            <person name="Lenaerts A."/>
            <person name="Ordway D."/>
            <person name="DeGroote M.A."/>
            <person name="Parker T."/>
            <person name="Sizemore C."/>
            <person name="Tallon L.J."/>
            <person name="Sadzewicz L.K."/>
            <person name="Sengamalay N."/>
            <person name="Fraser C.M."/>
            <person name="Hine E."/>
            <person name="Shefchek K.A."/>
            <person name="Das S.P."/>
            <person name="Tettelin H."/>
        </authorList>
    </citation>
    <scope>NUCLEOTIDE SEQUENCE [LARGE SCALE GENOMIC DNA]</scope>
    <source>
        <strain evidence="2 3">Harvey</strain>
    </source>
</reference>
<accession>A0ABN0R2U9</accession>
<gene>
    <name evidence="2" type="ORF">I551_2247</name>
</gene>